<keyword evidence="2" id="KW-1185">Reference proteome</keyword>
<gene>
    <name evidence="1" type="ORF">MENTE1834_LOCUS26081</name>
</gene>
<dbReference type="EMBL" id="CAVMJV010000037">
    <property type="protein sequence ID" value="CAK5079006.1"/>
    <property type="molecule type" value="Genomic_DNA"/>
</dbReference>
<proteinExistence type="predicted"/>
<evidence type="ECO:0000313" key="2">
    <source>
        <dbReference type="Proteomes" id="UP001497535"/>
    </source>
</evidence>
<dbReference type="Proteomes" id="UP001497535">
    <property type="component" value="Unassembled WGS sequence"/>
</dbReference>
<evidence type="ECO:0000313" key="1">
    <source>
        <dbReference type="EMBL" id="CAK5079006.1"/>
    </source>
</evidence>
<reference evidence="1" key="1">
    <citation type="submission" date="2023-11" db="EMBL/GenBank/DDBJ databases">
        <authorList>
            <person name="Poullet M."/>
        </authorList>
    </citation>
    <scope>NUCLEOTIDE SEQUENCE</scope>
    <source>
        <strain evidence="1">E1834</strain>
    </source>
</reference>
<protein>
    <submittedName>
        <fullName evidence="1">Uncharacterized protein</fullName>
    </submittedName>
</protein>
<name>A0ACB0ZL76_MELEN</name>
<organism evidence="1 2">
    <name type="scientific">Meloidogyne enterolobii</name>
    <name type="common">Root-knot nematode worm</name>
    <name type="synonym">Meloidogyne mayaguensis</name>
    <dbReference type="NCBI Taxonomy" id="390850"/>
    <lineage>
        <taxon>Eukaryota</taxon>
        <taxon>Metazoa</taxon>
        <taxon>Ecdysozoa</taxon>
        <taxon>Nematoda</taxon>
        <taxon>Chromadorea</taxon>
        <taxon>Rhabditida</taxon>
        <taxon>Tylenchina</taxon>
        <taxon>Tylenchomorpha</taxon>
        <taxon>Tylenchoidea</taxon>
        <taxon>Meloidogynidae</taxon>
        <taxon>Meloidogyninae</taxon>
        <taxon>Meloidogyne</taxon>
    </lineage>
</organism>
<accession>A0ACB0ZL76</accession>
<sequence length="50" mass="5288">MGLPGRDGRNGQPGLVGPRGFPGPKVFFVLFLNLCSFLSKGRSSSPILRG</sequence>
<comment type="caution">
    <text evidence="1">The sequence shown here is derived from an EMBL/GenBank/DDBJ whole genome shotgun (WGS) entry which is preliminary data.</text>
</comment>